<accession>A0ABZ0S7C4</accession>
<dbReference type="SUPFAM" id="SSF88723">
    <property type="entry name" value="PIN domain-like"/>
    <property type="match status" value="1"/>
</dbReference>
<dbReference type="InterPro" id="IPR029060">
    <property type="entry name" value="PIN-like_dom_sf"/>
</dbReference>
<evidence type="ECO:0000259" key="1">
    <source>
        <dbReference type="Pfam" id="PF01850"/>
    </source>
</evidence>
<evidence type="ECO:0000313" key="2">
    <source>
        <dbReference type="EMBL" id="WPL16817.1"/>
    </source>
</evidence>
<dbReference type="CDD" id="cd18692">
    <property type="entry name" value="PIN_VapC-like"/>
    <property type="match status" value="1"/>
</dbReference>
<dbReference type="Proteomes" id="UP001432180">
    <property type="component" value="Chromosome"/>
</dbReference>
<dbReference type="EMBL" id="CP121472">
    <property type="protein sequence ID" value="WPL16817.1"/>
    <property type="molecule type" value="Genomic_DNA"/>
</dbReference>
<sequence length="116" mass="13178">MRQSPVISTQIVNEFLSVLTSKKGVPRERANRYARIMLRRCEVVSLTAQIVERAISIGERYQISHWDALVVSAALFSGCDTLFSEDLQDGQVFERRLTVMNPWSSGEIPRRVPVGR</sequence>
<keyword evidence="3" id="KW-1185">Reference proteome</keyword>
<organism evidence="2 3">
    <name type="scientific">Thiorhodovibrio winogradskyi</name>
    <dbReference type="NCBI Taxonomy" id="77007"/>
    <lineage>
        <taxon>Bacteria</taxon>
        <taxon>Pseudomonadati</taxon>
        <taxon>Pseudomonadota</taxon>
        <taxon>Gammaproteobacteria</taxon>
        <taxon>Chromatiales</taxon>
        <taxon>Chromatiaceae</taxon>
        <taxon>Thiorhodovibrio</taxon>
    </lineage>
</organism>
<name>A0ABZ0S7C4_9GAMM</name>
<gene>
    <name evidence="2" type="ORF">Thiowin_01791</name>
</gene>
<dbReference type="Gene3D" id="3.40.50.1010">
    <property type="entry name" value="5'-nuclease"/>
    <property type="match status" value="1"/>
</dbReference>
<dbReference type="InterPro" id="IPR002716">
    <property type="entry name" value="PIN_dom"/>
</dbReference>
<evidence type="ECO:0000313" key="3">
    <source>
        <dbReference type="Proteomes" id="UP001432180"/>
    </source>
</evidence>
<reference evidence="2 3" key="1">
    <citation type="journal article" date="2023" name="Microorganisms">
        <title>Thiorhodovibrio frisius and Trv. litoralis spp. nov., Two Novel Members from a Clade of Fastidious Purple Sulfur Bacteria That Exhibit Unique Red-Shifted Light-Harvesting Capabilities.</title>
        <authorList>
            <person name="Methner A."/>
            <person name="Kuzyk S.B."/>
            <person name="Petersen J."/>
            <person name="Bauer S."/>
            <person name="Brinkmann H."/>
            <person name="Sichau K."/>
            <person name="Wanner G."/>
            <person name="Wolf J."/>
            <person name="Neumann-Schaal M."/>
            <person name="Henke P."/>
            <person name="Tank M."/>
            <person name="Sproer C."/>
            <person name="Bunk B."/>
            <person name="Overmann J."/>
        </authorList>
    </citation>
    <scope>NUCLEOTIDE SEQUENCE [LARGE SCALE GENOMIC DNA]</scope>
    <source>
        <strain evidence="2 3">DSM 6702</strain>
    </source>
</reference>
<proteinExistence type="predicted"/>
<protein>
    <submittedName>
        <fullName evidence="2">Nucleic-acid-binding protein, contains PIN domain</fullName>
    </submittedName>
</protein>
<feature type="domain" description="PIN" evidence="1">
    <location>
        <begin position="6"/>
        <end position="86"/>
    </location>
</feature>
<dbReference type="Pfam" id="PF01850">
    <property type="entry name" value="PIN"/>
    <property type="match status" value="1"/>
</dbReference>